<dbReference type="EMBL" id="QCYY01001340">
    <property type="protein sequence ID" value="ROT78752.1"/>
    <property type="molecule type" value="Genomic_DNA"/>
</dbReference>
<dbReference type="Pfam" id="PF00102">
    <property type="entry name" value="Y_phosphatase"/>
    <property type="match status" value="2"/>
</dbReference>
<evidence type="ECO:0000313" key="4">
    <source>
        <dbReference type="EMBL" id="ROT78752.1"/>
    </source>
</evidence>
<dbReference type="STRING" id="6689.A0A3R7QUH2"/>
<dbReference type="PROSITE" id="PS00383">
    <property type="entry name" value="TYR_PHOSPHATASE_1"/>
    <property type="match status" value="1"/>
</dbReference>
<dbReference type="GO" id="GO:0004725">
    <property type="term" value="F:protein tyrosine phosphatase activity"/>
    <property type="evidence" value="ECO:0007669"/>
    <property type="project" value="InterPro"/>
</dbReference>
<feature type="domain" description="Tyrosine-protein phosphatase" evidence="2">
    <location>
        <begin position="568"/>
        <end position="810"/>
    </location>
</feature>
<dbReference type="GO" id="GO:0048666">
    <property type="term" value="P:neuron development"/>
    <property type="evidence" value="ECO:0007669"/>
    <property type="project" value="UniProtKB-ARBA"/>
</dbReference>
<name>A0A3R7QUH2_PENVA</name>
<keyword evidence="4" id="KW-0675">Receptor</keyword>
<dbReference type="InterPro" id="IPR000387">
    <property type="entry name" value="Tyr_Pase_dom"/>
</dbReference>
<organism evidence="4 5">
    <name type="scientific">Penaeus vannamei</name>
    <name type="common">Whiteleg shrimp</name>
    <name type="synonym">Litopenaeus vannamei</name>
    <dbReference type="NCBI Taxonomy" id="6689"/>
    <lineage>
        <taxon>Eukaryota</taxon>
        <taxon>Metazoa</taxon>
        <taxon>Ecdysozoa</taxon>
        <taxon>Arthropoda</taxon>
        <taxon>Crustacea</taxon>
        <taxon>Multicrustacea</taxon>
        <taxon>Malacostraca</taxon>
        <taxon>Eumalacostraca</taxon>
        <taxon>Eucarida</taxon>
        <taxon>Decapoda</taxon>
        <taxon>Dendrobranchiata</taxon>
        <taxon>Penaeoidea</taxon>
        <taxon>Penaeidae</taxon>
        <taxon>Penaeus</taxon>
    </lineage>
</organism>
<dbReference type="SMART" id="SM00194">
    <property type="entry name" value="PTPc"/>
    <property type="match status" value="2"/>
</dbReference>
<proteinExistence type="predicted"/>
<feature type="compositionally biased region" description="Polar residues" evidence="1">
    <location>
        <begin position="77"/>
        <end position="110"/>
    </location>
</feature>
<dbReference type="SMART" id="SM00404">
    <property type="entry name" value="PTPc_motif"/>
    <property type="match status" value="2"/>
</dbReference>
<accession>A0A3R7QUH2</accession>
<comment type="caution">
    <text evidence="4">The sequence shown here is derived from an EMBL/GenBank/DDBJ whole genome shotgun (WGS) entry which is preliminary data.</text>
</comment>
<keyword evidence="5" id="KW-1185">Reference proteome</keyword>
<gene>
    <name evidence="4" type="ORF">C7M84_002531</name>
</gene>
<dbReference type="InterPro" id="IPR029021">
    <property type="entry name" value="Prot-tyrosine_phosphatase-like"/>
</dbReference>
<dbReference type="Gene3D" id="3.90.190.10">
    <property type="entry name" value="Protein tyrosine phosphatase superfamily"/>
    <property type="match status" value="2"/>
</dbReference>
<feature type="domain" description="Tyrosine specific protein phosphatases" evidence="3">
    <location>
        <begin position="404"/>
        <end position="478"/>
    </location>
</feature>
<evidence type="ECO:0000259" key="2">
    <source>
        <dbReference type="PROSITE" id="PS50055"/>
    </source>
</evidence>
<dbReference type="PRINTS" id="PR00700">
    <property type="entry name" value="PRTYPHPHTASE"/>
</dbReference>
<dbReference type="PANTHER" id="PTHR19134:SF449">
    <property type="entry name" value="TYROSINE-PROTEIN PHOSPHATASE 1"/>
    <property type="match status" value="1"/>
</dbReference>
<evidence type="ECO:0000256" key="1">
    <source>
        <dbReference type="SAM" id="MobiDB-lite"/>
    </source>
</evidence>
<feature type="region of interest" description="Disordered" evidence="1">
    <location>
        <begin position="149"/>
        <end position="180"/>
    </location>
</feature>
<feature type="region of interest" description="Disordered" evidence="1">
    <location>
        <begin position="25"/>
        <end position="122"/>
    </location>
</feature>
<dbReference type="InterPro" id="IPR016130">
    <property type="entry name" value="Tyr_Pase_AS"/>
</dbReference>
<reference evidence="4 5" key="1">
    <citation type="submission" date="2018-04" db="EMBL/GenBank/DDBJ databases">
        <authorList>
            <person name="Zhang X."/>
            <person name="Yuan J."/>
            <person name="Li F."/>
            <person name="Xiang J."/>
        </authorList>
    </citation>
    <scope>NUCLEOTIDE SEQUENCE [LARGE SCALE GENOMIC DNA]</scope>
    <source>
        <tissue evidence="4">Muscle</tissue>
    </source>
</reference>
<dbReference type="InterPro" id="IPR050348">
    <property type="entry name" value="Protein-Tyr_Phosphatase"/>
</dbReference>
<dbReference type="PROSITE" id="PS50055">
    <property type="entry name" value="TYR_PHOSPHATASE_PTP"/>
    <property type="match status" value="2"/>
</dbReference>
<dbReference type="Proteomes" id="UP000283509">
    <property type="component" value="Unassembled WGS sequence"/>
</dbReference>
<dbReference type="InterPro" id="IPR003595">
    <property type="entry name" value="Tyr_Pase_cat"/>
</dbReference>
<dbReference type="CDD" id="cd00047">
    <property type="entry name" value="PTPc"/>
    <property type="match status" value="2"/>
</dbReference>
<dbReference type="PANTHER" id="PTHR19134">
    <property type="entry name" value="RECEPTOR-TYPE TYROSINE-PROTEIN PHOSPHATASE"/>
    <property type="match status" value="1"/>
</dbReference>
<dbReference type="InterPro" id="IPR000242">
    <property type="entry name" value="PTP_cat"/>
</dbReference>
<dbReference type="SUPFAM" id="SSF52799">
    <property type="entry name" value="(Phosphotyrosine protein) phosphatases II"/>
    <property type="match status" value="2"/>
</dbReference>
<dbReference type="PROSITE" id="PS50056">
    <property type="entry name" value="TYR_PHOSPHATASE_2"/>
    <property type="match status" value="1"/>
</dbReference>
<dbReference type="AlphaFoldDB" id="A0A3R7QUH2"/>
<evidence type="ECO:0000313" key="5">
    <source>
        <dbReference type="Proteomes" id="UP000283509"/>
    </source>
</evidence>
<feature type="compositionally biased region" description="Polar residues" evidence="1">
    <location>
        <begin position="32"/>
        <end position="42"/>
    </location>
</feature>
<evidence type="ECO:0000259" key="3">
    <source>
        <dbReference type="PROSITE" id="PS50056"/>
    </source>
</evidence>
<feature type="domain" description="Tyrosine-protein phosphatase" evidence="2">
    <location>
        <begin position="252"/>
        <end position="487"/>
    </location>
</feature>
<protein>
    <submittedName>
        <fullName evidence="4">Putative receptor-type tyrosine-protein phosphatase alpha-like</fullName>
    </submittedName>
</protein>
<dbReference type="OrthoDB" id="6371895at2759"/>
<reference evidence="4 5" key="2">
    <citation type="submission" date="2019-01" db="EMBL/GenBank/DDBJ databases">
        <title>The decoding of complex shrimp genome reveals the adaptation for benthos swimmer, frequently molting mechanism and breeding impact on genome.</title>
        <authorList>
            <person name="Sun Y."/>
            <person name="Gao Y."/>
            <person name="Yu Y."/>
        </authorList>
    </citation>
    <scope>NUCLEOTIDE SEQUENCE [LARGE SCALE GENOMIC DNA]</scope>
    <source>
        <tissue evidence="4">Muscle</tissue>
    </source>
</reference>
<sequence length="821" mass="92772">MLKQVTRDRQIAYFGGTKLVIQDKRTRETQNKVRTSWSTSQKDNPEQRQKRRQRTSLPLHLPRQSSPLPKILHNEETPQSDSNDSNCNEAPSVTQGTRLTTQTKLTSGPKNDNPGRNKIPDSLPQIHNAMRIHNELNFQSKYVCRALPRPRNAGAPLPENTGGSARERRLDPPPPLADPEDALYLEPRKVVKVEEATDYANLNPDISSFQAEGILNRLIDSVAAQKLFLVVFCSSQSVPVQREEMYNCNKYPENLLKNWSKTLLPYDKTRVVLSPLFKLASSDYINASHVKGFGGSLRYVAAQGPLEHTVTDFWRMAWELRVSVIIMLAKFDETSEMYPQCQLATYLRVGPPLKGNGYTITALRSRLEKNFSVTTVKIEHDGSTRTLEHYHHSGWDKNTLDVPRNLAAMLQCFLTRHNEGLGEVVIHCTDGLRRTSVVLLALLMMESILSEGCLRIKEALSKVRKCRPGMVSKQEDFNLALEIVDELLHGTATACVADDFNRNLSKKSQAVPTSRVRRRCSGRPTCSSPSRYPRQPSGILLASPCTDFRASSRWTPVEWFFRARIRSPTRTSMTLTDTKRSMIKKVSNRKKGPCEDRRRPSESYINAVWVDSYDRRFGFVVTEHPLADMRERFWRLVVQNRCANVVFCNDYSKVDQEFPNLLPVNGGEMNFGKYLVQVLAVQAPAKHVIRYQVNVTPSQSRNAPLMVTVYKITAWPFGQELPDSSKVVGDVANLLCDAPSIPDGGPTLFCCGDGVTASGLLAGTVCVVQRLRDSREVDIYRTVVKLKRCRHEFITSVTQFEFLHSVAARHIAATMVYEECD</sequence>